<dbReference type="GO" id="GO:0005524">
    <property type="term" value="F:ATP binding"/>
    <property type="evidence" value="ECO:0007669"/>
    <property type="project" value="UniProtKB-KW"/>
</dbReference>
<gene>
    <name evidence="9" type="ORF">SAMN02745216_04206</name>
</gene>
<keyword evidence="3" id="KW-0547">Nucleotide-binding</keyword>
<dbReference type="Gene3D" id="2.60.120.10">
    <property type="entry name" value="Jelly Rolls"/>
    <property type="match status" value="1"/>
</dbReference>
<dbReference type="SUPFAM" id="SSF51206">
    <property type="entry name" value="cAMP-binding domain-like"/>
    <property type="match status" value="1"/>
</dbReference>
<keyword evidence="2" id="KW-0808">Transferase</keyword>
<dbReference type="InterPro" id="IPR011009">
    <property type="entry name" value="Kinase-like_dom_sf"/>
</dbReference>
<evidence type="ECO:0000256" key="3">
    <source>
        <dbReference type="ARBA" id="ARBA00022741"/>
    </source>
</evidence>
<evidence type="ECO:0000259" key="8">
    <source>
        <dbReference type="PROSITE" id="PS50042"/>
    </source>
</evidence>
<dbReference type="SMART" id="SM00220">
    <property type="entry name" value="S_TKc"/>
    <property type="match status" value="1"/>
</dbReference>
<evidence type="ECO:0000256" key="5">
    <source>
        <dbReference type="ARBA" id="ARBA00022840"/>
    </source>
</evidence>
<reference evidence="10" key="1">
    <citation type="submission" date="2016-11" db="EMBL/GenBank/DDBJ databases">
        <authorList>
            <person name="Varghese N."/>
            <person name="Submissions S."/>
        </authorList>
    </citation>
    <scope>NUCLEOTIDE SEQUENCE [LARGE SCALE GENOMIC DNA]</scope>
    <source>
        <strain evidence="10">DSM 16219</strain>
    </source>
</reference>
<dbReference type="Pfam" id="PF00069">
    <property type="entry name" value="Pkinase"/>
    <property type="match status" value="1"/>
</dbReference>
<feature type="domain" description="Protein kinase" evidence="7">
    <location>
        <begin position="22"/>
        <end position="276"/>
    </location>
</feature>
<dbReference type="PROSITE" id="PS50011">
    <property type="entry name" value="PROTEIN_KINASE_DOM"/>
    <property type="match status" value="1"/>
</dbReference>
<dbReference type="SMART" id="SM00100">
    <property type="entry name" value="cNMP"/>
    <property type="match status" value="1"/>
</dbReference>
<dbReference type="Pfam" id="PF00027">
    <property type="entry name" value="cNMP_binding"/>
    <property type="match status" value="1"/>
</dbReference>
<dbReference type="SUPFAM" id="SSF56112">
    <property type="entry name" value="Protein kinase-like (PK-like)"/>
    <property type="match status" value="1"/>
</dbReference>
<keyword evidence="6" id="KW-0142">cGMP-binding</keyword>
<dbReference type="PROSITE" id="PS50042">
    <property type="entry name" value="CNMP_BINDING_3"/>
    <property type="match status" value="1"/>
</dbReference>
<dbReference type="PANTHER" id="PTHR43289:SF6">
    <property type="entry name" value="SERINE_THREONINE-PROTEIN KINASE NEKL-3"/>
    <property type="match status" value="1"/>
</dbReference>
<dbReference type="PANTHER" id="PTHR43289">
    <property type="entry name" value="MITOGEN-ACTIVATED PROTEIN KINASE KINASE KINASE 20-RELATED"/>
    <property type="match status" value="1"/>
</dbReference>
<dbReference type="PROSITE" id="PS00108">
    <property type="entry name" value="PROTEIN_KINASE_ST"/>
    <property type="match status" value="1"/>
</dbReference>
<dbReference type="InterPro" id="IPR018490">
    <property type="entry name" value="cNMP-bd_dom_sf"/>
</dbReference>
<keyword evidence="5" id="KW-0067">ATP-binding</keyword>
<evidence type="ECO:0000313" key="9">
    <source>
        <dbReference type="EMBL" id="SHK86153.1"/>
    </source>
</evidence>
<evidence type="ECO:0000256" key="4">
    <source>
        <dbReference type="ARBA" id="ARBA00022777"/>
    </source>
</evidence>
<protein>
    <submittedName>
        <fullName evidence="9">Serine/threonine protein kinase</fullName>
    </submittedName>
</protein>
<dbReference type="InterPro" id="IPR008271">
    <property type="entry name" value="Ser/Thr_kinase_AS"/>
</dbReference>
<evidence type="ECO:0000256" key="6">
    <source>
        <dbReference type="ARBA" id="ARBA00022992"/>
    </source>
</evidence>
<keyword evidence="9" id="KW-0723">Serine/threonine-protein kinase</keyword>
<dbReference type="GO" id="GO:0030553">
    <property type="term" value="F:cGMP binding"/>
    <property type="evidence" value="ECO:0007669"/>
    <property type="project" value="UniProtKB-KW"/>
</dbReference>
<accession>A0A1M6VXC4</accession>
<feature type="domain" description="Cyclic nucleotide-binding" evidence="8">
    <location>
        <begin position="300"/>
        <end position="396"/>
    </location>
</feature>
<dbReference type="InterPro" id="IPR000595">
    <property type="entry name" value="cNMP-bd_dom"/>
</dbReference>
<dbReference type="CDD" id="cd14014">
    <property type="entry name" value="STKc_PknB_like"/>
    <property type="match status" value="1"/>
</dbReference>
<dbReference type="PRINTS" id="PR00103">
    <property type="entry name" value="CAMPKINASE"/>
</dbReference>
<evidence type="ECO:0000256" key="2">
    <source>
        <dbReference type="ARBA" id="ARBA00022679"/>
    </source>
</evidence>
<dbReference type="Proteomes" id="UP000183994">
    <property type="component" value="Unassembled WGS sequence"/>
</dbReference>
<keyword evidence="10" id="KW-1185">Reference proteome</keyword>
<dbReference type="GO" id="GO:0004674">
    <property type="term" value="F:protein serine/threonine kinase activity"/>
    <property type="evidence" value="ECO:0007669"/>
    <property type="project" value="UniProtKB-KW"/>
</dbReference>
<proteinExistence type="predicted"/>
<organism evidence="9 10">
    <name type="scientific">Desulfatibacillum alkenivorans DSM 16219</name>
    <dbReference type="NCBI Taxonomy" id="1121393"/>
    <lineage>
        <taxon>Bacteria</taxon>
        <taxon>Pseudomonadati</taxon>
        <taxon>Thermodesulfobacteriota</taxon>
        <taxon>Desulfobacteria</taxon>
        <taxon>Desulfobacterales</taxon>
        <taxon>Desulfatibacillaceae</taxon>
        <taxon>Desulfatibacillum</taxon>
    </lineage>
</organism>
<dbReference type="InterPro" id="IPR000719">
    <property type="entry name" value="Prot_kinase_dom"/>
</dbReference>
<dbReference type="STRING" id="1121393.SAMN02745216_04206"/>
<evidence type="ECO:0000259" key="7">
    <source>
        <dbReference type="PROSITE" id="PS50011"/>
    </source>
</evidence>
<dbReference type="Gene3D" id="1.10.510.10">
    <property type="entry name" value="Transferase(Phosphotransferase) domain 1"/>
    <property type="match status" value="1"/>
</dbReference>
<dbReference type="CDD" id="cd00038">
    <property type="entry name" value="CAP_ED"/>
    <property type="match status" value="1"/>
</dbReference>
<keyword evidence="1" id="KW-0140">cGMP</keyword>
<keyword evidence="4 9" id="KW-0418">Kinase</keyword>
<dbReference type="EMBL" id="FQZU01000036">
    <property type="protein sequence ID" value="SHK86153.1"/>
    <property type="molecule type" value="Genomic_DNA"/>
</dbReference>
<dbReference type="OrthoDB" id="9801841at2"/>
<sequence length="432" mass="47707">MSTNSMEERLLALSDLSKVGRYEIVRKLGQGGASLVFLGRDPYIKRLVALKLAPLASSGVSDKFFKEIQSTGRMTHPNIVAVYDAGLARDYCYIAMEYVDGPQLSEYCRPDSLMPLANAVECIYKVVRAIGFAHEKGIVHRDLKPSNIIMEDTKTPKISDFGIAVVTEETAPLEQAGTPSYMSPEQLKDETCCPQSDIYALGCVLYELLTGQKAFDGDSFFSIMYKVINEKPVGIRTLNPELPPILEKIVSKAMAKDKLYRYSSCEEFAFELKVALRGLSAPAKLAKNNDVIEYVQSVSFFAEFSKIHVRELMRASEMVQVKDGECIVEEGEIDDSFYIVLSGAAKVVRRGNKVAIIGVGECFGEMAYIGGRPRSASVISEGDCILMKINGALLDRAPAKIQLLFFKQFALTLVNRLSRSSFDPKACLESVV</sequence>
<dbReference type="InterPro" id="IPR014710">
    <property type="entry name" value="RmlC-like_jellyroll"/>
</dbReference>
<dbReference type="AlphaFoldDB" id="A0A1M6VXC4"/>
<dbReference type="Gene3D" id="3.30.200.20">
    <property type="entry name" value="Phosphorylase Kinase, domain 1"/>
    <property type="match status" value="1"/>
</dbReference>
<name>A0A1M6VXC4_9BACT</name>
<evidence type="ECO:0000256" key="1">
    <source>
        <dbReference type="ARBA" id="ARBA00022535"/>
    </source>
</evidence>
<evidence type="ECO:0000313" key="10">
    <source>
        <dbReference type="Proteomes" id="UP000183994"/>
    </source>
</evidence>
<dbReference type="RefSeq" id="WP_073478232.1">
    <property type="nucleotide sequence ID" value="NZ_FQZU01000036.1"/>
</dbReference>